<proteinExistence type="predicted"/>
<reference evidence="2 3" key="1">
    <citation type="journal article" date="2016" name="Nat. Commun.">
        <title>Extremotolerant tardigrade genome and improved radiotolerance of human cultured cells by tardigrade-unique protein.</title>
        <authorList>
            <person name="Hashimoto T."/>
            <person name="Horikawa D.D."/>
            <person name="Saito Y."/>
            <person name="Kuwahara H."/>
            <person name="Kozuka-Hata H."/>
            <person name="Shin-I T."/>
            <person name="Minakuchi Y."/>
            <person name="Ohishi K."/>
            <person name="Motoyama A."/>
            <person name="Aizu T."/>
            <person name="Enomoto A."/>
            <person name="Kondo K."/>
            <person name="Tanaka S."/>
            <person name="Hara Y."/>
            <person name="Koshikawa S."/>
            <person name="Sagara H."/>
            <person name="Miura T."/>
            <person name="Yokobori S."/>
            <person name="Miyagawa K."/>
            <person name="Suzuki Y."/>
            <person name="Kubo T."/>
            <person name="Oyama M."/>
            <person name="Kohara Y."/>
            <person name="Fujiyama A."/>
            <person name="Arakawa K."/>
            <person name="Katayama T."/>
            <person name="Toyoda A."/>
            <person name="Kunieda T."/>
        </authorList>
    </citation>
    <scope>NUCLEOTIDE SEQUENCE [LARGE SCALE GENOMIC DNA]</scope>
    <source>
        <strain evidence="2 3">YOKOZUNA-1</strain>
    </source>
</reference>
<keyword evidence="1" id="KW-0175">Coiled coil</keyword>
<dbReference type="AlphaFoldDB" id="A0A1D1UND1"/>
<dbReference type="Proteomes" id="UP000186922">
    <property type="component" value="Unassembled WGS sequence"/>
</dbReference>
<feature type="coiled-coil region" evidence="1">
    <location>
        <begin position="123"/>
        <end position="150"/>
    </location>
</feature>
<name>A0A1D1UND1_RAMVA</name>
<organism evidence="2 3">
    <name type="scientific">Ramazzottius varieornatus</name>
    <name type="common">Water bear</name>
    <name type="synonym">Tardigrade</name>
    <dbReference type="NCBI Taxonomy" id="947166"/>
    <lineage>
        <taxon>Eukaryota</taxon>
        <taxon>Metazoa</taxon>
        <taxon>Ecdysozoa</taxon>
        <taxon>Tardigrada</taxon>
        <taxon>Eutardigrada</taxon>
        <taxon>Parachela</taxon>
        <taxon>Hypsibioidea</taxon>
        <taxon>Ramazzottiidae</taxon>
        <taxon>Ramazzottius</taxon>
    </lineage>
</organism>
<dbReference type="EMBL" id="BDGG01000001">
    <property type="protein sequence ID" value="GAU88787.1"/>
    <property type="molecule type" value="Genomic_DNA"/>
</dbReference>
<evidence type="ECO:0000313" key="2">
    <source>
        <dbReference type="EMBL" id="GAU88787.1"/>
    </source>
</evidence>
<accession>A0A1D1UND1</accession>
<comment type="caution">
    <text evidence="2">The sequence shown here is derived from an EMBL/GenBank/DDBJ whole genome shotgun (WGS) entry which is preliminary data.</text>
</comment>
<protein>
    <submittedName>
        <fullName evidence="2">Uncharacterized protein</fullName>
    </submittedName>
</protein>
<evidence type="ECO:0000256" key="1">
    <source>
        <dbReference type="SAM" id="Coils"/>
    </source>
</evidence>
<keyword evidence="3" id="KW-1185">Reference proteome</keyword>
<gene>
    <name evidence="2" type="primary">RvY_01423-1</name>
    <name evidence="2" type="synonym">RvY_01423.1</name>
    <name evidence="2" type="ORF">RvY_01423</name>
</gene>
<sequence length="176" mass="19848">MSSLERSLELLDGYCRAVGASSASEENVVGCLQYMDTLEAELDATIGVLNIRNDLQRKTLERTKLHCEQKLRSVDAKLAQKAKQDATGKSDEHVVAGEESHYQDESKMKAIQFELISRGYAEDMDNEAEREALQKEIDSLNQRCTQLRSEIALFHDLPPSIPEAKAILLKLQNRRN</sequence>
<evidence type="ECO:0000313" key="3">
    <source>
        <dbReference type="Proteomes" id="UP000186922"/>
    </source>
</evidence>